<proteinExistence type="predicted"/>
<sequence>MDLKELYLRQRVAAASAAAATSPQAKLSHRELAANYADRIENYDASGEERYSSSHSPQPGAVDEDASSLRALLDPKLATASR</sequence>
<name>A0A7X0J9U5_9SPHN</name>
<dbReference type="Proteomes" id="UP000522313">
    <property type="component" value="Unassembled WGS sequence"/>
</dbReference>
<comment type="caution">
    <text evidence="2">The sequence shown here is derived from an EMBL/GenBank/DDBJ whole genome shotgun (WGS) entry which is preliminary data.</text>
</comment>
<organism evidence="2 3">
    <name type="scientific">Sphingomonas endophytica</name>
    <dbReference type="NCBI Taxonomy" id="869719"/>
    <lineage>
        <taxon>Bacteria</taxon>
        <taxon>Pseudomonadati</taxon>
        <taxon>Pseudomonadota</taxon>
        <taxon>Alphaproteobacteria</taxon>
        <taxon>Sphingomonadales</taxon>
        <taxon>Sphingomonadaceae</taxon>
        <taxon>Sphingomonas</taxon>
    </lineage>
</organism>
<reference evidence="2 3" key="2">
    <citation type="submission" date="2020-08" db="EMBL/GenBank/DDBJ databases">
        <authorList>
            <person name="Partida-Martinez L."/>
            <person name="Huntemann M."/>
            <person name="Clum A."/>
            <person name="Wang J."/>
            <person name="Palaniappan K."/>
            <person name="Ritter S."/>
            <person name="Chen I.-M."/>
            <person name="Stamatis D."/>
            <person name="Reddy T."/>
            <person name="O'Malley R."/>
            <person name="Daum C."/>
            <person name="Shapiro N."/>
            <person name="Ivanova N."/>
            <person name="Kyrpides N."/>
            <person name="Woyke T."/>
        </authorList>
    </citation>
    <scope>NUCLEOTIDE SEQUENCE [LARGE SCALE GENOMIC DNA]</scope>
    <source>
        <strain evidence="2 3">AS3.13</strain>
    </source>
</reference>
<accession>A0A7X0J9U5</accession>
<protein>
    <submittedName>
        <fullName evidence="2">Uncharacterized protein</fullName>
    </submittedName>
</protein>
<evidence type="ECO:0000256" key="1">
    <source>
        <dbReference type="SAM" id="MobiDB-lite"/>
    </source>
</evidence>
<reference evidence="2 3" key="1">
    <citation type="submission" date="2020-08" db="EMBL/GenBank/DDBJ databases">
        <title>The Agave Microbiome: Exploring the role of microbial communities in plant adaptations to desert environments.</title>
        <authorList>
            <person name="Partida-Martinez L.P."/>
        </authorList>
    </citation>
    <scope>NUCLEOTIDE SEQUENCE [LARGE SCALE GENOMIC DNA]</scope>
    <source>
        <strain evidence="2 3">AS3.13</strain>
    </source>
</reference>
<evidence type="ECO:0000313" key="3">
    <source>
        <dbReference type="Proteomes" id="UP000522313"/>
    </source>
</evidence>
<dbReference type="RefSeq" id="WP_184504132.1">
    <property type="nucleotide sequence ID" value="NZ_JACHBT010000003.1"/>
</dbReference>
<evidence type="ECO:0000313" key="2">
    <source>
        <dbReference type="EMBL" id="MBB6503714.1"/>
    </source>
</evidence>
<dbReference type="EMBL" id="JACHBT010000003">
    <property type="protein sequence ID" value="MBB6503714.1"/>
    <property type="molecule type" value="Genomic_DNA"/>
</dbReference>
<feature type="region of interest" description="Disordered" evidence="1">
    <location>
        <begin position="44"/>
        <end position="82"/>
    </location>
</feature>
<gene>
    <name evidence="2" type="ORF">F4693_000669</name>
</gene>
<dbReference type="AlphaFoldDB" id="A0A7X0J9U5"/>